<dbReference type="GO" id="GO:0003899">
    <property type="term" value="F:DNA-directed RNA polymerase activity"/>
    <property type="evidence" value="ECO:0007669"/>
    <property type="project" value="UniProtKB-EC"/>
</dbReference>
<feature type="compositionally biased region" description="Low complexity" evidence="6">
    <location>
        <begin position="244"/>
        <end position="256"/>
    </location>
</feature>
<proteinExistence type="predicted"/>
<evidence type="ECO:0000256" key="3">
    <source>
        <dbReference type="ARBA" id="ARBA00022679"/>
    </source>
</evidence>
<dbReference type="GeneID" id="23463174"/>
<dbReference type="Pfam" id="PF04983">
    <property type="entry name" value="RNA_pol_Rpb1_3"/>
    <property type="match status" value="1"/>
</dbReference>
<accession>A0A0B5JEQ0</accession>
<dbReference type="KEGG" id="vg:23463174"/>
<dbReference type="PANTHER" id="PTHR19376">
    <property type="entry name" value="DNA-DIRECTED RNA POLYMERASE"/>
    <property type="match status" value="1"/>
</dbReference>
<dbReference type="Gene3D" id="1.10.274.100">
    <property type="entry name" value="RNA polymerase Rpb1, domain 3"/>
    <property type="match status" value="1"/>
</dbReference>
<dbReference type="InterPro" id="IPR045867">
    <property type="entry name" value="DNA-dir_RpoC_beta_prime"/>
</dbReference>
<dbReference type="RefSeq" id="YP_009120492.1">
    <property type="nucleotide sequence ID" value="NC_026440.1"/>
</dbReference>
<dbReference type="PANTHER" id="PTHR19376:SF37">
    <property type="entry name" value="DNA-DIRECTED RNA POLYMERASE II SUBUNIT RPB1"/>
    <property type="match status" value="1"/>
</dbReference>
<feature type="domain" description="RNA polymerase Rpb1" evidence="7">
    <location>
        <begin position="8"/>
        <end position="208"/>
    </location>
</feature>
<dbReference type="InterPro" id="IPR007066">
    <property type="entry name" value="RNA_pol_Rpb1_3"/>
</dbReference>
<evidence type="ECO:0000256" key="4">
    <source>
        <dbReference type="ARBA" id="ARBA00022695"/>
    </source>
</evidence>
<protein>
    <recommendedName>
        <fullName evidence="1">DNA-directed RNA polymerase</fullName>
        <ecNumber evidence="1">2.7.7.6</ecNumber>
    </recommendedName>
</protein>
<evidence type="ECO:0000313" key="8">
    <source>
        <dbReference type="EMBL" id="AJF98257.1"/>
    </source>
</evidence>
<evidence type="ECO:0000256" key="2">
    <source>
        <dbReference type="ARBA" id="ARBA00022478"/>
    </source>
</evidence>
<dbReference type="InterPro" id="IPR042102">
    <property type="entry name" value="RNA_pol_Rpb1_3_sf"/>
</dbReference>
<dbReference type="SUPFAM" id="SSF64484">
    <property type="entry name" value="beta and beta-prime subunits of DNA dependent RNA-polymerase"/>
    <property type="match status" value="1"/>
</dbReference>
<keyword evidence="4" id="KW-0548">Nucleotidyltransferase</keyword>
<feature type="compositionally biased region" description="Low complexity" evidence="6">
    <location>
        <begin position="289"/>
        <end position="303"/>
    </location>
</feature>
<reference evidence="8 9" key="1">
    <citation type="journal article" date="2015" name="Parasitol. Res.">
        <title>Viruses in close associations with free-living amoebae.</title>
        <authorList>
            <person name="Scheid P."/>
        </authorList>
    </citation>
    <scope>NUCLEOTIDE SEQUENCE [LARGE SCALE GENOMIC DNA]</scope>
    <source>
        <strain evidence="8">KlaHel</strain>
    </source>
</reference>
<feature type="region of interest" description="Disordered" evidence="6">
    <location>
        <begin position="244"/>
        <end position="303"/>
    </location>
</feature>
<organism evidence="8 9">
    <name type="scientific">Pandoravirus inopinatum</name>
    <dbReference type="NCBI Taxonomy" id="1605721"/>
    <lineage>
        <taxon>Viruses</taxon>
        <taxon>Pandoravirus</taxon>
    </lineage>
</organism>
<evidence type="ECO:0000256" key="5">
    <source>
        <dbReference type="ARBA" id="ARBA00023163"/>
    </source>
</evidence>
<name>A0A0B5JEQ0_9VIRU</name>
<keyword evidence="3" id="KW-0808">Transferase</keyword>
<evidence type="ECO:0000256" key="6">
    <source>
        <dbReference type="SAM" id="MobiDB-lite"/>
    </source>
</evidence>
<dbReference type="GO" id="GO:0000428">
    <property type="term" value="C:DNA-directed RNA polymerase complex"/>
    <property type="evidence" value="ECO:0007669"/>
    <property type="project" value="UniProtKB-KW"/>
</dbReference>
<dbReference type="GO" id="GO:0003677">
    <property type="term" value="F:DNA binding"/>
    <property type="evidence" value="ECO:0007669"/>
    <property type="project" value="InterPro"/>
</dbReference>
<dbReference type="GO" id="GO:0006351">
    <property type="term" value="P:DNA-templated transcription"/>
    <property type="evidence" value="ECO:0007669"/>
    <property type="project" value="InterPro"/>
</dbReference>
<dbReference type="Proteomes" id="UP000202511">
    <property type="component" value="Segment"/>
</dbReference>
<evidence type="ECO:0000259" key="7">
    <source>
        <dbReference type="Pfam" id="PF04983"/>
    </source>
</evidence>
<dbReference type="OrthoDB" id="27581at10239"/>
<keyword evidence="2 8" id="KW-0240">DNA-directed RNA polymerase</keyword>
<dbReference type="EMBL" id="KP136319">
    <property type="protein sequence ID" value="AJF98257.1"/>
    <property type="molecule type" value="Genomic_DNA"/>
</dbReference>
<evidence type="ECO:0000313" key="9">
    <source>
        <dbReference type="Proteomes" id="UP000202511"/>
    </source>
</evidence>
<dbReference type="EC" id="2.7.7.6" evidence="1"/>
<keyword evidence="5" id="KW-0804">Transcription</keyword>
<sequence>MNVALKTVSPQANKPIIGLVMDALVGCGFLTTNDTFMDRGVLMQLVTAMKYDAVGRGSRFRLPPPAIVKAINRKTGQKAEPMWTGKQLFSLLLPADVNVERRVRDVDSDADAMLQPVRAWPSREIVGHEPNPYMARSARDERVIVVQAGELLAGSVCKQTVGATTGGLVHVIFKDVNTEGVKRFLSDAQRVANRWLSWHGFSVGIQDCMSDPATRARVDRVVDRAVDHIEDVCRFAAHVDDRSSSLSSSLSSSSSSPTTTKRGLDRPSEPMGRVRTKIKPKAKPDVADARVTTRTTTMMPTWA</sequence>
<evidence type="ECO:0000256" key="1">
    <source>
        <dbReference type="ARBA" id="ARBA00012418"/>
    </source>
</evidence>